<evidence type="ECO:0000256" key="10">
    <source>
        <dbReference type="ARBA" id="ARBA00047770"/>
    </source>
</evidence>
<dbReference type="Pfam" id="PF08123">
    <property type="entry name" value="DOT1"/>
    <property type="match status" value="1"/>
</dbReference>
<comment type="miscellaneous">
    <text evidence="11">In contrast to other lysine histone methyltransferases, it does not contain a SET domain, suggesting the existence of another mechanism for methylation of lysine residues of histones.</text>
</comment>
<dbReference type="InterPro" id="IPR025789">
    <property type="entry name" value="DOT1_dom"/>
</dbReference>
<dbReference type="GO" id="GO:0140956">
    <property type="term" value="F:histone H3K79 trimethyltransferase activity"/>
    <property type="evidence" value="ECO:0007669"/>
    <property type="project" value="UniProtKB-EC"/>
</dbReference>
<evidence type="ECO:0000256" key="2">
    <source>
        <dbReference type="ARBA" id="ARBA00012190"/>
    </source>
</evidence>
<evidence type="ECO:0000256" key="7">
    <source>
        <dbReference type="ARBA" id="ARBA00022853"/>
    </source>
</evidence>
<accession>A0A225VF10</accession>
<feature type="non-terminal residue" evidence="13">
    <location>
        <position position="1"/>
    </location>
</feature>
<evidence type="ECO:0000256" key="5">
    <source>
        <dbReference type="ARBA" id="ARBA00022679"/>
    </source>
</evidence>
<proteinExistence type="inferred from homology"/>
<comment type="similarity">
    <text evidence="11">Belongs to the class I-like SAM-binding methyltransferase superfamily. DOT1 family.</text>
</comment>
<evidence type="ECO:0000256" key="4">
    <source>
        <dbReference type="ARBA" id="ARBA00022603"/>
    </source>
</evidence>
<feature type="domain" description="DOT1" evidence="12">
    <location>
        <begin position="1"/>
        <end position="297"/>
    </location>
</feature>
<dbReference type="PROSITE" id="PS51569">
    <property type="entry name" value="DOT1"/>
    <property type="match status" value="1"/>
</dbReference>
<dbReference type="PANTHER" id="PTHR21451:SF0">
    <property type="entry name" value="HISTONE-LYSINE N-METHYLTRANSFERASE, H3 LYSINE-79 SPECIFIC"/>
    <property type="match status" value="1"/>
</dbReference>
<keyword evidence="14" id="KW-1185">Reference proteome</keyword>
<dbReference type="EMBL" id="NBNE01005471">
    <property type="protein sequence ID" value="OWZ03519.1"/>
    <property type="molecule type" value="Genomic_DNA"/>
</dbReference>
<evidence type="ECO:0000256" key="9">
    <source>
        <dbReference type="ARBA" id="ARBA00029821"/>
    </source>
</evidence>
<evidence type="ECO:0000313" key="14">
    <source>
        <dbReference type="Proteomes" id="UP000198211"/>
    </source>
</evidence>
<keyword evidence="6 11" id="KW-0949">S-adenosyl-L-methionine</keyword>
<organism evidence="13 14">
    <name type="scientific">Phytophthora megakarya</name>
    <dbReference type="NCBI Taxonomy" id="4795"/>
    <lineage>
        <taxon>Eukaryota</taxon>
        <taxon>Sar</taxon>
        <taxon>Stramenopiles</taxon>
        <taxon>Oomycota</taxon>
        <taxon>Peronosporomycetes</taxon>
        <taxon>Peronosporales</taxon>
        <taxon>Peronosporaceae</taxon>
        <taxon>Phytophthora</taxon>
    </lineage>
</organism>
<dbReference type="CDD" id="cd02440">
    <property type="entry name" value="AdoMet_MTases"/>
    <property type="match status" value="1"/>
</dbReference>
<keyword evidence="4 11" id="KW-0489">Methyltransferase</keyword>
<protein>
    <recommendedName>
        <fullName evidence="3 11">Histone-lysine N-methyltransferase, H3 lysine-79 specific</fullName>
        <ecNumber evidence="2 11">2.1.1.360</ecNumber>
    </recommendedName>
    <alternativeName>
        <fullName evidence="9 11">Histone H3-K79 methyltransferase</fullName>
    </alternativeName>
</protein>
<dbReference type="SUPFAM" id="SSF53335">
    <property type="entry name" value="S-adenosyl-L-methionine-dependent methyltransferases"/>
    <property type="match status" value="1"/>
</dbReference>
<reference evidence="14" key="1">
    <citation type="submission" date="2017-03" db="EMBL/GenBank/DDBJ databases">
        <title>Phytopthora megakarya and P. palmivora, two closely related causual agents of cacao black pod achieved similar genome size and gene model numbers by different mechanisms.</title>
        <authorList>
            <person name="Ali S."/>
            <person name="Shao J."/>
            <person name="Larry D.J."/>
            <person name="Kronmiller B."/>
            <person name="Shen D."/>
            <person name="Strem M.D."/>
            <person name="Melnick R.L."/>
            <person name="Guiltinan M.J."/>
            <person name="Tyler B.M."/>
            <person name="Meinhardt L.W."/>
            <person name="Bailey B.A."/>
        </authorList>
    </citation>
    <scope>NUCLEOTIDE SEQUENCE [LARGE SCALE GENOMIC DNA]</scope>
    <source>
        <strain evidence="14">zdho120</strain>
    </source>
</reference>
<evidence type="ECO:0000259" key="12">
    <source>
        <dbReference type="PROSITE" id="PS51569"/>
    </source>
</evidence>
<sequence length="297" mass="33298">TSFLDGEDKQLVSLALEYESAGKRIAWDDLASRMRKKRPWREFYERLRALKRTYGKDLAAFPRCFFPRAVPAGTQRISTSLIRIPAPLQAGKAETAIQDIYGGVSATEVRQKAGKTDENAGELLPTAVSSIIQMIGDLKASDVFLDVGAGLGHIVAQFALQTGARMCLGIEKRPEVVQAGVRCVRENVSRFAHLFKVRVLTGDVLDTPLSTRNPFKEASIVFLNDILFTDPAKLVVREELERMAKVRLIVSTSRYGPRHPDSCQRSFCVKWDQAESIYGRCSWKFGLVPIYLYRPRS</sequence>
<dbReference type="AlphaFoldDB" id="A0A225VF10"/>
<dbReference type="Proteomes" id="UP000198211">
    <property type="component" value="Unassembled WGS sequence"/>
</dbReference>
<dbReference type="GO" id="GO:0006281">
    <property type="term" value="P:DNA repair"/>
    <property type="evidence" value="ECO:0007669"/>
    <property type="project" value="TreeGrafter"/>
</dbReference>
<dbReference type="GO" id="GO:0005634">
    <property type="term" value="C:nucleus"/>
    <property type="evidence" value="ECO:0007669"/>
    <property type="project" value="UniProtKB-SubCell"/>
</dbReference>
<dbReference type="Gene3D" id="3.40.50.150">
    <property type="entry name" value="Vaccinia Virus protein VP39"/>
    <property type="match status" value="1"/>
</dbReference>
<evidence type="ECO:0000256" key="6">
    <source>
        <dbReference type="ARBA" id="ARBA00022691"/>
    </source>
</evidence>
<evidence type="ECO:0000256" key="11">
    <source>
        <dbReference type="RuleBase" id="RU271113"/>
    </source>
</evidence>
<dbReference type="InterPro" id="IPR030445">
    <property type="entry name" value="H3-K79_meTrfase"/>
</dbReference>
<dbReference type="STRING" id="4795.A0A225VF10"/>
<dbReference type="InterPro" id="IPR029063">
    <property type="entry name" value="SAM-dependent_MTases_sf"/>
</dbReference>
<comment type="subcellular location">
    <subcellularLocation>
        <location evidence="1 11">Nucleus</location>
    </subcellularLocation>
</comment>
<keyword evidence="8 11" id="KW-0539">Nucleus</keyword>
<dbReference type="GO" id="GO:0032259">
    <property type="term" value="P:methylation"/>
    <property type="evidence" value="ECO:0007669"/>
    <property type="project" value="UniProtKB-KW"/>
</dbReference>
<evidence type="ECO:0000256" key="8">
    <source>
        <dbReference type="ARBA" id="ARBA00023242"/>
    </source>
</evidence>
<evidence type="ECO:0000256" key="3">
    <source>
        <dbReference type="ARBA" id="ARBA00020987"/>
    </source>
</evidence>
<keyword evidence="7 11" id="KW-0156">Chromatin regulator</keyword>
<keyword evidence="5 11" id="KW-0808">Transferase</keyword>
<dbReference type="PANTHER" id="PTHR21451">
    <property type="entry name" value="HISTONE H3 METHYLTRANSFERASE"/>
    <property type="match status" value="1"/>
</dbReference>
<evidence type="ECO:0000256" key="1">
    <source>
        <dbReference type="ARBA" id="ARBA00004123"/>
    </source>
</evidence>
<comment type="function">
    <text evidence="11">Histone methyltransferase that specifically trimethylates histone H3 to form H3K79me3. This methylation is required for telomere silencing and for the pachytene checkpoint during the meiotic cell cycle by allowing the recruitment of RAD9 to double strand breaks. Nucleosomes are preferred as substrate compared to free histone.</text>
</comment>
<comment type="caution">
    <text evidence="13">The sequence shown here is derived from an EMBL/GenBank/DDBJ whole genome shotgun (WGS) entry which is preliminary data.</text>
</comment>
<comment type="catalytic activity">
    <reaction evidence="10 11">
        <text>L-lysyl(79)-[histone H3] + 3 S-adenosyl-L-methionine = N(6),N(6),N(6)-trimethyl-L-lysyl(79)-[histone H3] + 3 S-adenosyl-L-homocysteine + 3 H(+)</text>
        <dbReference type="Rhea" id="RHEA:60328"/>
        <dbReference type="Rhea" id="RHEA-COMP:15549"/>
        <dbReference type="Rhea" id="RHEA-COMP:15552"/>
        <dbReference type="ChEBI" id="CHEBI:15378"/>
        <dbReference type="ChEBI" id="CHEBI:29969"/>
        <dbReference type="ChEBI" id="CHEBI:57856"/>
        <dbReference type="ChEBI" id="CHEBI:59789"/>
        <dbReference type="ChEBI" id="CHEBI:61961"/>
        <dbReference type="EC" id="2.1.1.360"/>
    </reaction>
</comment>
<dbReference type="EC" id="2.1.1.360" evidence="2 11"/>
<dbReference type="GO" id="GO:0000077">
    <property type="term" value="P:DNA damage checkpoint signaling"/>
    <property type="evidence" value="ECO:0007669"/>
    <property type="project" value="TreeGrafter"/>
</dbReference>
<name>A0A225VF10_9STRA</name>
<evidence type="ECO:0000313" key="13">
    <source>
        <dbReference type="EMBL" id="OWZ03519.1"/>
    </source>
</evidence>
<gene>
    <name evidence="13" type="ORF">PHMEG_00024741</name>
</gene>
<dbReference type="OrthoDB" id="443402at2759"/>